<accession>A0A1M4VRA9</accession>
<name>A0A1M4VRA9_9ACTN</name>
<dbReference type="GO" id="GO:0006313">
    <property type="term" value="P:DNA transposition"/>
    <property type="evidence" value="ECO:0007669"/>
    <property type="project" value="InterPro"/>
</dbReference>
<proteinExistence type="predicted"/>
<dbReference type="Pfam" id="PF01527">
    <property type="entry name" value="HTH_Tnp_1"/>
    <property type="match status" value="1"/>
</dbReference>
<reference evidence="2" key="1">
    <citation type="submission" date="2016-11" db="EMBL/GenBank/DDBJ databases">
        <authorList>
            <person name="Varghese N."/>
            <person name="Submissions S."/>
        </authorList>
    </citation>
    <scope>NUCLEOTIDE SEQUENCE [LARGE SCALE GENOMIC DNA]</scope>
    <source>
        <strain evidence="2">DSM 19514</strain>
    </source>
</reference>
<gene>
    <name evidence="1" type="ORF">SAMN02745225_01417</name>
</gene>
<feature type="non-terminal residue" evidence="1">
    <location>
        <position position="80"/>
    </location>
</feature>
<dbReference type="EMBL" id="FQUL01000018">
    <property type="protein sequence ID" value="SHE71641.1"/>
    <property type="molecule type" value="Genomic_DNA"/>
</dbReference>
<dbReference type="InterPro" id="IPR009057">
    <property type="entry name" value="Homeodomain-like_sf"/>
</dbReference>
<sequence length="80" mass="9266">MKSKRHTEELVIKELAEGDKMLREGKTVAEVARNLGVIKTTWHRWKNTYGEVKATDAKKLKELEMESRKTQDDCCRSSTL</sequence>
<evidence type="ECO:0000313" key="2">
    <source>
        <dbReference type="Proteomes" id="UP000184295"/>
    </source>
</evidence>
<evidence type="ECO:0000313" key="1">
    <source>
        <dbReference type="EMBL" id="SHE71641.1"/>
    </source>
</evidence>
<dbReference type="AlphaFoldDB" id="A0A1M4VRA9"/>
<dbReference type="GO" id="GO:0004803">
    <property type="term" value="F:transposase activity"/>
    <property type="evidence" value="ECO:0007669"/>
    <property type="project" value="InterPro"/>
</dbReference>
<protein>
    <submittedName>
        <fullName evidence="1">Transposase</fullName>
    </submittedName>
</protein>
<dbReference type="SUPFAM" id="SSF46689">
    <property type="entry name" value="Homeodomain-like"/>
    <property type="match status" value="1"/>
</dbReference>
<dbReference type="RefSeq" id="WP_178138744.1">
    <property type="nucleotide sequence ID" value="NZ_FQUL01000018.1"/>
</dbReference>
<dbReference type="Proteomes" id="UP000184295">
    <property type="component" value="Unassembled WGS sequence"/>
</dbReference>
<dbReference type="InterPro" id="IPR002514">
    <property type="entry name" value="Transposase_8"/>
</dbReference>
<keyword evidence="2" id="KW-1185">Reference proteome</keyword>
<organism evidence="1 2">
    <name type="scientific">Ferrithrix thermotolerans DSM 19514</name>
    <dbReference type="NCBI Taxonomy" id="1121881"/>
    <lineage>
        <taxon>Bacteria</taxon>
        <taxon>Bacillati</taxon>
        <taxon>Actinomycetota</taxon>
        <taxon>Acidimicrobiia</taxon>
        <taxon>Acidimicrobiales</taxon>
        <taxon>Acidimicrobiaceae</taxon>
        <taxon>Ferrithrix</taxon>
    </lineage>
</organism>
<dbReference type="GO" id="GO:0003677">
    <property type="term" value="F:DNA binding"/>
    <property type="evidence" value="ECO:0007669"/>
    <property type="project" value="InterPro"/>
</dbReference>